<evidence type="ECO:0000313" key="3">
    <source>
        <dbReference type="Proteomes" id="UP000287022"/>
    </source>
</evidence>
<dbReference type="RefSeq" id="WP_026862209.1">
    <property type="nucleotide sequence ID" value="NZ_JAHVIQ010000001.1"/>
</dbReference>
<dbReference type="AlphaFoldDB" id="A0A432Z7P2"/>
<feature type="transmembrane region" description="Helical" evidence="1">
    <location>
        <begin position="82"/>
        <end position="99"/>
    </location>
</feature>
<accession>A0A432Z7P2</accession>
<evidence type="ECO:0008006" key="4">
    <source>
        <dbReference type="Google" id="ProtNLM"/>
    </source>
</evidence>
<keyword evidence="1" id="KW-0812">Transmembrane</keyword>
<dbReference type="EMBL" id="PIQE01000001">
    <property type="protein sequence ID" value="RUO73921.1"/>
    <property type="molecule type" value="Genomic_DNA"/>
</dbReference>
<dbReference type="Proteomes" id="UP000287022">
    <property type="component" value="Unassembled WGS sequence"/>
</dbReference>
<organism evidence="2 3">
    <name type="scientific">Pseudidiomarina sediminum</name>
    <dbReference type="NCBI Taxonomy" id="431675"/>
    <lineage>
        <taxon>Bacteria</taxon>
        <taxon>Pseudomonadati</taxon>
        <taxon>Pseudomonadota</taxon>
        <taxon>Gammaproteobacteria</taxon>
        <taxon>Alteromonadales</taxon>
        <taxon>Idiomarinaceae</taxon>
        <taxon>Pseudidiomarina</taxon>
    </lineage>
</organism>
<keyword evidence="3" id="KW-1185">Reference proteome</keyword>
<comment type="caution">
    <text evidence="2">The sequence shown here is derived from an EMBL/GenBank/DDBJ whole genome shotgun (WGS) entry which is preliminary data.</text>
</comment>
<evidence type="ECO:0000313" key="2">
    <source>
        <dbReference type="EMBL" id="RUO73921.1"/>
    </source>
</evidence>
<reference evidence="3" key="1">
    <citation type="journal article" date="2018" name="Front. Microbiol.">
        <title>Genome-Based Analysis Reveals the Taxonomy and Diversity of the Family Idiomarinaceae.</title>
        <authorList>
            <person name="Liu Y."/>
            <person name="Lai Q."/>
            <person name="Shao Z."/>
        </authorList>
    </citation>
    <scope>NUCLEOTIDE SEQUENCE [LARGE SCALE GENOMIC DNA]</scope>
    <source>
        <strain evidence="3">c121</strain>
    </source>
</reference>
<name>A0A432Z7P2_9GAMM</name>
<protein>
    <recommendedName>
        <fullName evidence="4">Zinc ribbon domain-containing protein</fullName>
    </recommendedName>
</protein>
<keyword evidence="1" id="KW-0472">Membrane</keyword>
<proteinExistence type="predicted"/>
<dbReference type="STRING" id="1122124.GCA_000423165_01251"/>
<sequence length="108" mass="12208">MALIQCPSCNKRISSKAASCPHCDYTLAGRSQDDLEREQERARQRKKETLLSQSLLALLASITAFAYSVWVQPHPDSWQAQVSYAVMGGGVLWFLINRVRLIMVKRGR</sequence>
<keyword evidence="1" id="KW-1133">Transmembrane helix</keyword>
<gene>
    <name evidence="2" type="ORF">CWI80_00720</name>
</gene>
<evidence type="ECO:0000256" key="1">
    <source>
        <dbReference type="SAM" id="Phobius"/>
    </source>
</evidence>
<feature type="transmembrane region" description="Helical" evidence="1">
    <location>
        <begin position="50"/>
        <end position="70"/>
    </location>
</feature>